<dbReference type="InterPro" id="IPR013651">
    <property type="entry name" value="ATP-grasp_RimK-type"/>
</dbReference>
<evidence type="ECO:0000256" key="1">
    <source>
        <dbReference type="PROSITE-ProRule" id="PRU00409"/>
    </source>
</evidence>
<gene>
    <name evidence="3" type="ORF">OPR82_17935</name>
</gene>
<accession>A0ABT3QSS8</accession>
<dbReference type="SUPFAM" id="SSF56059">
    <property type="entry name" value="Glutathione synthetase ATP-binding domain-like"/>
    <property type="match status" value="1"/>
</dbReference>
<sequence>MTVILITNKRDITSDFIVRELKKRGRKFVRLNTEDLSRSEFVFKPLVGEFLLKIAETTIRAEDVKAAYFRRPGIPEVDGNVTDSAKRHYASVEWNSLLKSLYLFIGDRWFSHPQEIAIAEDKPLQLTLAKRLGFKIPETVITNNFEEARAFVRSGPTVGKPLKQALLDDENTGKVIFTTEIVSLDDAARESIAVSPIIFQRLIAKRTDVRVTVVVDKVFAVAIHSQAREESYIDWRAGSNPDLRHEIVSLPQHIEARCVSLVKALNLKFGAIDLVLDPNGNYWFLECNPNGQWAWIENRTGLPIASAIVDELAR</sequence>
<dbReference type="Gene3D" id="3.30.470.20">
    <property type="entry name" value="ATP-grasp fold, B domain"/>
    <property type="match status" value="1"/>
</dbReference>
<dbReference type="RefSeq" id="WP_265986259.1">
    <property type="nucleotide sequence ID" value="NZ_JAPHAV010000012.1"/>
</dbReference>
<evidence type="ECO:0000313" key="3">
    <source>
        <dbReference type="EMBL" id="MCX2698612.1"/>
    </source>
</evidence>
<keyword evidence="1" id="KW-0067">ATP-binding</keyword>
<protein>
    <recommendedName>
        <fullName evidence="2">ATP-grasp domain-containing protein</fullName>
    </recommendedName>
</protein>
<reference evidence="3 4" key="1">
    <citation type="submission" date="2022-11" db="EMBL/GenBank/DDBJ databases">
        <title>Brucella sp. YY2X, whole genome shotgun sequencing project.</title>
        <authorList>
            <person name="Yang Y."/>
        </authorList>
    </citation>
    <scope>NUCLEOTIDE SEQUENCE [LARGE SCALE GENOMIC DNA]</scope>
    <source>
        <strain evidence="3 4">YY2X</strain>
    </source>
</reference>
<keyword evidence="1" id="KW-0547">Nucleotide-binding</keyword>
<dbReference type="PROSITE" id="PS50975">
    <property type="entry name" value="ATP_GRASP"/>
    <property type="match status" value="1"/>
</dbReference>
<evidence type="ECO:0000313" key="4">
    <source>
        <dbReference type="Proteomes" id="UP001301216"/>
    </source>
</evidence>
<name>A0ABT3QSS8_9HYPH</name>
<keyword evidence="4" id="KW-1185">Reference proteome</keyword>
<feature type="domain" description="ATP-grasp" evidence="2">
    <location>
        <begin position="126"/>
        <end position="313"/>
    </location>
</feature>
<dbReference type="PANTHER" id="PTHR21621:SF0">
    <property type="entry name" value="BETA-CITRYLGLUTAMATE SYNTHASE B-RELATED"/>
    <property type="match status" value="1"/>
</dbReference>
<dbReference type="InterPro" id="IPR011761">
    <property type="entry name" value="ATP-grasp"/>
</dbReference>
<comment type="caution">
    <text evidence="3">The sequence shown here is derived from an EMBL/GenBank/DDBJ whole genome shotgun (WGS) entry which is preliminary data.</text>
</comment>
<proteinExistence type="predicted"/>
<dbReference type="Proteomes" id="UP001301216">
    <property type="component" value="Unassembled WGS sequence"/>
</dbReference>
<dbReference type="PANTHER" id="PTHR21621">
    <property type="entry name" value="RIBOSOMAL PROTEIN S6 MODIFICATION PROTEIN"/>
    <property type="match status" value="1"/>
</dbReference>
<evidence type="ECO:0000259" key="2">
    <source>
        <dbReference type="PROSITE" id="PS50975"/>
    </source>
</evidence>
<dbReference type="EMBL" id="JAPHAV010000012">
    <property type="protein sequence ID" value="MCX2698612.1"/>
    <property type="molecule type" value="Genomic_DNA"/>
</dbReference>
<dbReference type="Pfam" id="PF08443">
    <property type="entry name" value="RimK"/>
    <property type="match status" value="1"/>
</dbReference>
<organism evidence="3 4">
    <name type="scientific">Ochrobactrum chromiisoli</name>
    <dbReference type="NCBI Taxonomy" id="2993941"/>
    <lineage>
        <taxon>Bacteria</taxon>
        <taxon>Pseudomonadati</taxon>
        <taxon>Pseudomonadota</taxon>
        <taxon>Alphaproteobacteria</taxon>
        <taxon>Hyphomicrobiales</taxon>
        <taxon>Brucellaceae</taxon>
        <taxon>Brucella/Ochrobactrum group</taxon>
        <taxon>Ochrobactrum</taxon>
    </lineage>
</organism>